<dbReference type="InterPro" id="IPR005119">
    <property type="entry name" value="LysR_subst-bd"/>
</dbReference>
<evidence type="ECO:0000256" key="1">
    <source>
        <dbReference type="ARBA" id="ARBA00009437"/>
    </source>
</evidence>
<comment type="function">
    <text evidence="7">Required for the induction the katG gene for catalase. Involved in the response to hydrogen peroxide.</text>
</comment>
<dbReference type="Pfam" id="PF00126">
    <property type="entry name" value="HTH_1"/>
    <property type="match status" value="1"/>
</dbReference>
<evidence type="ECO:0000256" key="4">
    <source>
        <dbReference type="ARBA" id="ARBA00023159"/>
    </source>
</evidence>
<proteinExistence type="inferred from homology"/>
<reference evidence="9 10" key="1">
    <citation type="journal article" date="2019" name="Emerg. Microbes Infect.">
        <title>Comprehensive subspecies identification of 175 nontuberculous mycobacteria species based on 7547 genomic profiles.</title>
        <authorList>
            <person name="Matsumoto Y."/>
            <person name="Kinjo T."/>
            <person name="Motooka D."/>
            <person name="Nabeya D."/>
            <person name="Jung N."/>
            <person name="Uechi K."/>
            <person name="Horii T."/>
            <person name="Iida T."/>
            <person name="Fujita J."/>
            <person name="Nakamura S."/>
        </authorList>
    </citation>
    <scope>NUCLEOTIDE SEQUENCE [LARGE SCALE GENOMIC DNA]</scope>
    <source>
        <strain evidence="9 10">JCM 18538</strain>
    </source>
</reference>
<dbReference type="RefSeq" id="WP_235887459.1">
    <property type="nucleotide sequence ID" value="NZ_AP022593.1"/>
</dbReference>
<accession>A0A7I7RVV1</accession>
<dbReference type="Gene3D" id="1.10.10.10">
    <property type="entry name" value="Winged helix-like DNA-binding domain superfamily/Winged helix DNA-binding domain"/>
    <property type="match status" value="1"/>
</dbReference>
<dbReference type="Gene3D" id="3.40.190.10">
    <property type="entry name" value="Periplasmic binding protein-like II"/>
    <property type="match status" value="2"/>
</dbReference>
<dbReference type="InterPro" id="IPR036388">
    <property type="entry name" value="WH-like_DNA-bd_sf"/>
</dbReference>
<evidence type="ECO:0000256" key="7">
    <source>
        <dbReference type="ARBA" id="ARBA00056658"/>
    </source>
</evidence>
<keyword evidence="5" id="KW-0804">Transcription</keyword>
<evidence type="ECO:0000256" key="3">
    <source>
        <dbReference type="ARBA" id="ARBA00023125"/>
    </source>
</evidence>
<evidence type="ECO:0000256" key="2">
    <source>
        <dbReference type="ARBA" id="ARBA00023015"/>
    </source>
</evidence>
<dbReference type="PRINTS" id="PR00039">
    <property type="entry name" value="HTHLYSR"/>
</dbReference>
<dbReference type="PANTHER" id="PTHR30346">
    <property type="entry name" value="TRANSCRIPTIONAL DUAL REGULATOR HCAR-RELATED"/>
    <property type="match status" value="1"/>
</dbReference>
<evidence type="ECO:0000256" key="5">
    <source>
        <dbReference type="ARBA" id="ARBA00023163"/>
    </source>
</evidence>
<evidence type="ECO:0000259" key="8">
    <source>
        <dbReference type="PROSITE" id="PS50931"/>
    </source>
</evidence>
<dbReference type="InterPro" id="IPR000847">
    <property type="entry name" value="LysR_HTH_N"/>
</dbReference>
<dbReference type="AlphaFoldDB" id="A0A7I7RVV1"/>
<dbReference type="SUPFAM" id="SSF46785">
    <property type="entry name" value="Winged helix' DNA-binding domain"/>
    <property type="match status" value="1"/>
</dbReference>
<keyword evidence="3" id="KW-0238">DNA-binding</keyword>
<dbReference type="PANTHER" id="PTHR30346:SF29">
    <property type="entry name" value="LYSR SUBSTRATE-BINDING"/>
    <property type="match status" value="1"/>
</dbReference>
<dbReference type="GO" id="GO:0003700">
    <property type="term" value="F:DNA-binding transcription factor activity"/>
    <property type="evidence" value="ECO:0007669"/>
    <property type="project" value="InterPro"/>
</dbReference>
<dbReference type="Proteomes" id="UP000467428">
    <property type="component" value="Chromosome"/>
</dbReference>
<protein>
    <recommendedName>
        <fullName evidence="6">Probable hydrogen peroxide-inducible genes activator</fullName>
    </recommendedName>
</protein>
<dbReference type="KEGG" id="marz:MARA_17590"/>
<evidence type="ECO:0000313" key="9">
    <source>
        <dbReference type="EMBL" id="BBY48291.1"/>
    </source>
</evidence>
<geneLocation type="plasmid" evidence="10">
    <name>pjcm18538 dna</name>
</geneLocation>
<dbReference type="PROSITE" id="PS50931">
    <property type="entry name" value="HTH_LYSR"/>
    <property type="match status" value="1"/>
</dbReference>
<dbReference type="GO" id="GO:0003677">
    <property type="term" value="F:DNA binding"/>
    <property type="evidence" value="ECO:0007669"/>
    <property type="project" value="UniProtKB-KW"/>
</dbReference>
<feature type="domain" description="HTH lysR-type" evidence="8">
    <location>
        <begin position="10"/>
        <end position="67"/>
    </location>
</feature>
<dbReference type="FunFam" id="1.10.10.10:FF:000001">
    <property type="entry name" value="LysR family transcriptional regulator"/>
    <property type="match status" value="1"/>
</dbReference>
<keyword evidence="4" id="KW-0010">Activator</keyword>
<sequence>MATRTRVDEMTLAGLRVCREIALLGSFSAAARSLGYSQPAISRQVAAMEAAAGMPLFVRETRGVRLTAAGTAVVNHAGRILGDVDSLGQDLEGLGDRLVGRLRVGVFPTAAAVLAPRAIAHLTSEHPALSVRLSEASTPALLGELRNGRLAVAVIAAGTGLPSYDLEGLVVRRIPAGDLCVAVWEGHRLATRAGSAPAPVDELAGERWVVGVGDRGDPQFAAWPTLREPVIAHRARSWPSRLGLVAAGLGICVMPELAAASTPEGVTTVRVDDPGWPGRVTLAVAMANPTAEVRAALDALESAGLGIRAYLRGPD</sequence>
<evidence type="ECO:0000256" key="6">
    <source>
        <dbReference type="ARBA" id="ARBA00040885"/>
    </source>
</evidence>
<dbReference type="GO" id="GO:0032993">
    <property type="term" value="C:protein-DNA complex"/>
    <property type="evidence" value="ECO:0007669"/>
    <property type="project" value="TreeGrafter"/>
</dbReference>
<gene>
    <name evidence="9" type="ORF">MARA_17590</name>
</gene>
<keyword evidence="10" id="KW-1185">Reference proteome</keyword>
<dbReference type="SUPFAM" id="SSF53850">
    <property type="entry name" value="Periplasmic binding protein-like II"/>
    <property type="match status" value="1"/>
</dbReference>
<dbReference type="Pfam" id="PF03466">
    <property type="entry name" value="LysR_substrate"/>
    <property type="match status" value="1"/>
</dbReference>
<keyword evidence="2" id="KW-0805">Transcription regulation</keyword>
<organism evidence="9 10">
    <name type="scientific">Mycolicibacterium arabiense</name>
    <dbReference type="NCBI Taxonomy" id="1286181"/>
    <lineage>
        <taxon>Bacteria</taxon>
        <taxon>Bacillati</taxon>
        <taxon>Actinomycetota</taxon>
        <taxon>Actinomycetes</taxon>
        <taxon>Mycobacteriales</taxon>
        <taxon>Mycobacteriaceae</taxon>
        <taxon>Mycolicibacterium</taxon>
    </lineage>
</organism>
<evidence type="ECO:0000313" key="10">
    <source>
        <dbReference type="Proteomes" id="UP000467428"/>
    </source>
</evidence>
<comment type="similarity">
    <text evidence="1">Belongs to the LysR transcriptional regulatory family.</text>
</comment>
<name>A0A7I7RVV1_9MYCO</name>
<dbReference type="EMBL" id="AP022593">
    <property type="protein sequence ID" value="BBY48291.1"/>
    <property type="molecule type" value="Genomic_DNA"/>
</dbReference>
<dbReference type="InterPro" id="IPR036390">
    <property type="entry name" value="WH_DNA-bd_sf"/>
</dbReference>